<evidence type="ECO:0000313" key="2">
    <source>
        <dbReference type="EMBL" id="KAG0715495.1"/>
    </source>
</evidence>
<feature type="compositionally biased region" description="Basic and acidic residues" evidence="1">
    <location>
        <begin position="59"/>
        <end position="71"/>
    </location>
</feature>
<evidence type="ECO:0000256" key="1">
    <source>
        <dbReference type="SAM" id="MobiDB-lite"/>
    </source>
</evidence>
<dbReference type="Proteomes" id="UP000770661">
    <property type="component" value="Unassembled WGS sequence"/>
</dbReference>
<accession>A0A8J4XWE4</accession>
<protein>
    <submittedName>
        <fullName evidence="2">Uncharacterized protein</fullName>
    </submittedName>
</protein>
<feature type="compositionally biased region" description="Basic and acidic residues" evidence="1">
    <location>
        <begin position="108"/>
        <end position="120"/>
    </location>
</feature>
<organism evidence="2 3">
    <name type="scientific">Chionoecetes opilio</name>
    <name type="common">Atlantic snow crab</name>
    <name type="synonym">Cancer opilio</name>
    <dbReference type="NCBI Taxonomy" id="41210"/>
    <lineage>
        <taxon>Eukaryota</taxon>
        <taxon>Metazoa</taxon>
        <taxon>Ecdysozoa</taxon>
        <taxon>Arthropoda</taxon>
        <taxon>Crustacea</taxon>
        <taxon>Multicrustacea</taxon>
        <taxon>Malacostraca</taxon>
        <taxon>Eumalacostraca</taxon>
        <taxon>Eucarida</taxon>
        <taxon>Decapoda</taxon>
        <taxon>Pleocyemata</taxon>
        <taxon>Brachyura</taxon>
        <taxon>Eubrachyura</taxon>
        <taxon>Majoidea</taxon>
        <taxon>Majidae</taxon>
        <taxon>Chionoecetes</taxon>
    </lineage>
</organism>
<dbReference type="OrthoDB" id="8044640at2759"/>
<name>A0A8J4XWE4_CHIOP</name>
<gene>
    <name evidence="2" type="ORF">GWK47_011807</name>
</gene>
<dbReference type="AlphaFoldDB" id="A0A8J4XWE4"/>
<keyword evidence="3" id="KW-1185">Reference proteome</keyword>
<evidence type="ECO:0000313" key="3">
    <source>
        <dbReference type="Proteomes" id="UP000770661"/>
    </source>
</evidence>
<dbReference type="EMBL" id="JACEEZ010019657">
    <property type="protein sequence ID" value="KAG0715495.1"/>
    <property type="molecule type" value="Genomic_DNA"/>
</dbReference>
<reference evidence="2" key="1">
    <citation type="submission" date="2020-07" db="EMBL/GenBank/DDBJ databases">
        <title>The High-quality genome of the commercially important snow crab, Chionoecetes opilio.</title>
        <authorList>
            <person name="Jeong J.-H."/>
            <person name="Ryu S."/>
        </authorList>
    </citation>
    <scope>NUCLEOTIDE SEQUENCE</scope>
    <source>
        <strain evidence="2">MADBK_172401_WGS</strain>
        <tissue evidence="2">Digestive gland</tissue>
    </source>
</reference>
<feature type="region of interest" description="Disordered" evidence="1">
    <location>
        <begin position="59"/>
        <end position="127"/>
    </location>
</feature>
<proteinExistence type="predicted"/>
<sequence>MTNRTENLNIPIFPFTGAMASTRKQWWLIGHPKENITGSRLPSKGQVLRKFYFHHGLEKKTKAEAAKETDRGGSPGDLGEGRSPYLHTALQQGEAAQVSGGLRGSSEAQEKSFGNDKDEGGYLSRGP</sequence>
<comment type="caution">
    <text evidence="2">The sequence shown here is derived from an EMBL/GenBank/DDBJ whole genome shotgun (WGS) entry which is preliminary data.</text>
</comment>